<dbReference type="PANTHER" id="PTHR43143">
    <property type="entry name" value="METALLOPHOSPHOESTERASE, CALCINEURIN SUPERFAMILY"/>
    <property type="match status" value="1"/>
</dbReference>
<dbReference type="AlphaFoldDB" id="A0A363NY86"/>
<dbReference type="RefSeq" id="WP_108632080.1">
    <property type="nucleotide sequence ID" value="NZ_QCXX01000001.1"/>
</dbReference>
<protein>
    <submittedName>
        <fullName evidence="2">Alkaline phosphatase</fullName>
    </submittedName>
</protein>
<dbReference type="SUPFAM" id="SSF56300">
    <property type="entry name" value="Metallo-dependent phosphatases"/>
    <property type="match status" value="1"/>
</dbReference>
<dbReference type="Proteomes" id="UP000250831">
    <property type="component" value="Unassembled WGS sequence"/>
</dbReference>
<proteinExistence type="predicted"/>
<organism evidence="2 3">
    <name type="scientific">Sphingobacterium athyrii</name>
    <dbReference type="NCBI Taxonomy" id="2152717"/>
    <lineage>
        <taxon>Bacteria</taxon>
        <taxon>Pseudomonadati</taxon>
        <taxon>Bacteroidota</taxon>
        <taxon>Sphingobacteriia</taxon>
        <taxon>Sphingobacteriales</taxon>
        <taxon>Sphingobacteriaceae</taxon>
        <taxon>Sphingobacterium</taxon>
    </lineage>
</organism>
<dbReference type="EMBL" id="QCXX01000001">
    <property type="protein sequence ID" value="PUV25772.1"/>
    <property type="molecule type" value="Genomic_DNA"/>
</dbReference>
<dbReference type="InterPro" id="IPR029052">
    <property type="entry name" value="Metallo-depent_PP-like"/>
</dbReference>
<feature type="domain" description="Calcineurin-like phosphoesterase" evidence="1">
    <location>
        <begin position="42"/>
        <end position="228"/>
    </location>
</feature>
<dbReference type="InterPro" id="IPR004843">
    <property type="entry name" value="Calcineurin-like_PHP"/>
</dbReference>
<sequence length="333" mass="37983">MINRKKFIQLGSLGLGSILVNKSLASTSIASTTDHVFKAEGIKFGVIADLHHDLMHDGLRRAKLFIEAMKNENPDFIISLGDFCFPKAKNKELMAIWDGFTGERHFVIGNHDTDGGFTKQQVTDFWNSPAPYYSFDKQGFHFVILDGNEQSLTKKIEGYPRSIGQQQLEWLKKDIRNTKKRVIIFCHQGLDNEDGGLENGMAVRYLLEQMNIEAGFNKILLVLTGHHHLNYHNEINGIHYVQINSASYYWAGDTFESKAFDADFYKKHGILKRTLVYQDPIWATVSIDHKKNIRIQGSETTMAGIPLAQTGIDIYKDVYPISAKIDSRHLRYR</sequence>
<dbReference type="Gene3D" id="3.60.21.10">
    <property type="match status" value="1"/>
</dbReference>
<evidence type="ECO:0000313" key="2">
    <source>
        <dbReference type="EMBL" id="PUV25772.1"/>
    </source>
</evidence>
<dbReference type="GO" id="GO:0016787">
    <property type="term" value="F:hydrolase activity"/>
    <property type="evidence" value="ECO:0007669"/>
    <property type="project" value="InterPro"/>
</dbReference>
<evidence type="ECO:0000313" key="3">
    <source>
        <dbReference type="Proteomes" id="UP000250831"/>
    </source>
</evidence>
<name>A0A363NY86_9SPHI</name>
<dbReference type="PANTHER" id="PTHR43143:SF1">
    <property type="entry name" value="SERINE_THREONINE-PROTEIN PHOSPHATASE CPPED1"/>
    <property type="match status" value="1"/>
</dbReference>
<keyword evidence="3" id="KW-1185">Reference proteome</keyword>
<gene>
    <name evidence="2" type="ORF">DCO56_01995</name>
</gene>
<evidence type="ECO:0000259" key="1">
    <source>
        <dbReference type="Pfam" id="PF00149"/>
    </source>
</evidence>
<reference evidence="2 3" key="1">
    <citation type="submission" date="2018-04" db="EMBL/GenBank/DDBJ databases">
        <title>Sphingobacterium sp. M46 Genome.</title>
        <authorList>
            <person name="Cheng J."/>
            <person name="Li Y."/>
        </authorList>
    </citation>
    <scope>NUCLEOTIDE SEQUENCE [LARGE SCALE GENOMIC DNA]</scope>
    <source>
        <strain evidence="2 3">M46</strain>
    </source>
</reference>
<comment type="caution">
    <text evidence="2">The sequence shown here is derived from an EMBL/GenBank/DDBJ whole genome shotgun (WGS) entry which is preliminary data.</text>
</comment>
<accession>A0A363NY86</accession>
<dbReference type="OrthoDB" id="9816081at2"/>
<dbReference type="Pfam" id="PF00149">
    <property type="entry name" value="Metallophos"/>
    <property type="match status" value="1"/>
</dbReference>
<dbReference type="InterPro" id="IPR051918">
    <property type="entry name" value="STPP_CPPED1"/>
</dbReference>